<organism evidence="1 2">
    <name type="scientific">Streptomyces lividans TK24</name>
    <dbReference type="NCBI Taxonomy" id="457428"/>
    <lineage>
        <taxon>Bacteria</taxon>
        <taxon>Bacillati</taxon>
        <taxon>Actinomycetota</taxon>
        <taxon>Actinomycetes</taxon>
        <taxon>Kitasatosporales</taxon>
        <taxon>Streptomycetaceae</taxon>
        <taxon>Streptomyces</taxon>
    </lineage>
</organism>
<dbReference type="Proteomes" id="UP000028682">
    <property type="component" value="Chromosome"/>
</dbReference>
<protein>
    <submittedName>
        <fullName evidence="1">Uncharacterized protein</fullName>
    </submittedName>
</protein>
<evidence type="ECO:0000313" key="2">
    <source>
        <dbReference type="Proteomes" id="UP000028682"/>
    </source>
</evidence>
<keyword evidence="2" id="KW-1185">Reference proteome</keyword>
<accession>A0ABM5R641</accession>
<reference evidence="2" key="1">
    <citation type="submission" date="2014-08" db="EMBL/GenBank/DDBJ databases">
        <title>Complete genome sequence of Streptomyces lividans TK24.</title>
        <authorList>
            <consortium name="StrepSynth"/>
            <person name="Ruckert C."/>
            <person name="Fridjonson O.H."/>
            <person name="Lambert C."/>
            <person name="van Wezel G.P."/>
            <person name="Bernaerts K."/>
            <person name="Anne J."/>
            <person name="Economou A."/>
            <person name="Kalinowski J."/>
        </authorList>
    </citation>
    <scope>NUCLEOTIDE SEQUENCE [LARGE SCALE GENOMIC DNA]</scope>
    <source>
        <strain evidence="2">TK24</strain>
    </source>
</reference>
<sequence>MCCMTVHDVARTLPGIPALHDLCRSLSMAEAIVNPGGEGRHHTFNRSWSRTEELASMRNGSGDEFDIVFSAAGAYVRGFAHESPLSPYHQRDDYEPWPGVVDAVPAAFQRYVHEPLFTDEDGTPVVTVCLWRHAVADRWETGDIDFPEGHPDPDGTTGLFGLLTRPEPEAFKTFAEDYYETAVSLEALRHIYDLRPLDQAVIAMLSPLAPVTDVVQDALAIGYPISPALRTGPRTD</sequence>
<gene>
    <name evidence="1" type="ORF">SLIV_24650</name>
</gene>
<name>A0ABM5R641_STRLI</name>
<evidence type="ECO:0000313" key="1">
    <source>
        <dbReference type="EMBL" id="AIJ15847.1"/>
    </source>
</evidence>
<dbReference type="EMBL" id="CP009124">
    <property type="protein sequence ID" value="AIJ15847.1"/>
    <property type="molecule type" value="Genomic_DNA"/>
</dbReference>
<proteinExistence type="predicted"/>